<dbReference type="EMBL" id="JACHFW010000001">
    <property type="protein sequence ID" value="MBB5263453.1"/>
    <property type="molecule type" value="Genomic_DNA"/>
</dbReference>
<keyword evidence="2" id="KW-1185">Reference proteome</keyword>
<accession>A0A7W8M3U2</accession>
<dbReference type="Proteomes" id="UP000543642">
    <property type="component" value="Unassembled WGS sequence"/>
</dbReference>
<protein>
    <submittedName>
        <fullName evidence="1">Uncharacterized protein</fullName>
    </submittedName>
</protein>
<comment type="caution">
    <text evidence="1">The sequence shown here is derived from an EMBL/GenBank/DDBJ whole genome shotgun (WGS) entry which is preliminary data.</text>
</comment>
<name>A0A7W8M3U2_9FIRM</name>
<gene>
    <name evidence="1" type="ORF">HNP82_000547</name>
</gene>
<evidence type="ECO:0000313" key="2">
    <source>
        <dbReference type="Proteomes" id="UP000543642"/>
    </source>
</evidence>
<evidence type="ECO:0000313" key="1">
    <source>
        <dbReference type="EMBL" id="MBB5263453.1"/>
    </source>
</evidence>
<reference evidence="1 2" key="1">
    <citation type="submission" date="2020-08" db="EMBL/GenBank/DDBJ databases">
        <title>Genomic Encyclopedia of Type Strains, Phase IV (KMG-IV): sequencing the most valuable type-strain genomes for metagenomic binning, comparative biology and taxonomic classification.</title>
        <authorList>
            <person name="Goeker M."/>
        </authorList>
    </citation>
    <scope>NUCLEOTIDE SEQUENCE [LARGE SCALE GENOMIC DNA]</scope>
    <source>
        <strain evidence="1 2">DSM 106146</strain>
    </source>
</reference>
<organism evidence="1 2">
    <name type="scientific">Catenibacillus scindens</name>
    <dbReference type="NCBI Taxonomy" id="673271"/>
    <lineage>
        <taxon>Bacteria</taxon>
        <taxon>Bacillati</taxon>
        <taxon>Bacillota</taxon>
        <taxon>Clostridia</taxon>
        <taxon>Lachnospirales</taxon>
        <taxon>Lachnospiraceae</taxon>
        <taxon>Catenibacillus</taxon>
    </lineage>
</organism>
<sequence>MLATQVFLFIRWKRFKKVLSSEMGPILRDTLRQKTFQEVLKMFSAFFISDGSERLCKLILLKVPVFPLNGSAMWAARQDAVPFFGHCPVPGGMDKERTHMRYDHVAKS</sequence>
<dbReference type="AlphaFoldDB" id="A0A7W8M3U2"/>
<proteinExistence type="predicted"/>